<dbReference type="EMBL" id="CP033896">
    <property type="protein sequence ID" value="AZA12839.1"/>
    <property type="molecule type" value="Genomic_DNA"/>
</dbReference>
<proteinExistence type="predicted"/>
<gene>
    <name evidence="1" type="ORF">CCHOA_02085</name>
</gene>
<evidence type="ECO:0000313" key="1">
    <source>
        <dbReference type="EMBL" id="AZA12839.1"/>
    </source>
</evidence>
<dbReference type="AlphaFoldDB" id="A0A3G6J4H9"/>
<sequence length="87" mass="9338">MSLRNEVAVARIAGLSFGALRGCRNGTTSPYRARIPQTLRIVDQLMICASSPANTLPGRIAKARWGCPANNEAKNGLAPFAFLEMCC</sequence>
<organism evidence="1 2">
    <name type="scientific">Corynebacterium choanae</name>
    <dbReference type="NCBI Taxonomy" id="1862358"/>
    <lineage>
        <taxon>Bacteria</taxon>
        <taxon>Bacillati</taxon>
        <taxon>Actinomycetota</taxon>
        <taxon>Actinomycetes</taxon>
        <taxon>Mycobacteriales</taxon>
        <taxon>Corynebacteriaceae</taxon>
        <taxon>Corynebacterium</taxon>
    </lineage>
</organism>
<keyword evidence="2" id="KW-1185">Reference proteome</keyword>
<dbReference type="KEGG" id="ccho:CCHOA_02085"/>
<evidence type="ECO:0000313" key="2">
    <source>
        <dbReference type="Proteomes" id="UP000269019"/>
    </source>
</evidence>
<accession>A0A3G6J4H9</accession>
<name>A0A3G6J4H9_9CORY</name>
<protein>
    <submittedName>
        <fullName evidence="1">Uncharacterized protein</fullName>
    </submittedName>
</protein>
<reference evidence="1 2" key="1">
    <citation type="submission" date="2018-11" db="EMBL/GenBank/DDBJ databases">
        <authorList>
            <person name="Kleinhagauer T."/>
            <person name="Glaeser S.P."/>
            <person name="Spergser J."/>
            <person name="Ruckert C."/>
            <person name="Kaempfer P."/>
            <person name="Busse H.-J."/>
        </authorList>
    </citation>
    <scope>NUCLEOTIDE SEQUENCE [LARGE SCALE GENOMIC DNA]</scope>
    <source>
        <strain evidence="1 2">200CH</strain>
    </source>
</reference>
<dbReference type="Proteomes" id="UP000269019">
    <property type="component" value="Chromosome"/>
</dbReference>